<dbReference type="Gene3D" id="3.30.450.20">
    <property type="entry name" value="PAS domain"/>
    <property type="match status" value="1"/>
</dbReference>
<gene>
    <name evidence="1" type="ORF">MHA02_25120</name>
</gene>
<keyword evidence="2" id="KW-1185">Reference proteome</keyword>
<evidence type="ECO:0008006" key="3">
    <source>
        <dbReference type="Google" id="ProtNLM"/>
    </source>
</evidence>
<reference evidence="1 2" key="1">
    <citation type="submission" date="2019-07" db="EMBL/GenBank/DDBJ databases">
        <title>Whole genome shotgun sequence of Methylobacterium haplocladii NBRC 107714.</title>
        <authorList>
            <person name="Hosoyama A."/>
            <person name="Uohara A."/>
            <person name="Ohji S."/>
            <person name="Ichikawa N."/>
        </authorList>
    </citation>
    <scope>NUCLEOTIDE SEQUENCE [LARGE SCALE GENOMIC DNA]</scope>
    <source>
        <strain evidence="1 2">NBRC 107714</strain>
    </source>
</reference>
<accession>A0A512IQY4</accession>
<name>A0A512IQY4_9HYPH</name>
<dbReference type="RefSeq" id="WP_284245227.1">
    <property type="nucleotide sequence ID" value="NZ_BSPJ01000009.1"/>
</dbReference>
<protein>
    <recommendedName>
        <fullName evidence="3">PAS fold-3 domain-containing protein</fullName>
    </recommendedName>
</protein>
<organism evidence="1 2">
    <name type="scientific">Methylobacterium haplocladii</name>
    <dbReference type="NCBI Taxonomy" id="1176176"/>
    <lineage>
        <taxon>Bacteria</taxon>
        <taxon>Pseudomonadati</taxon>
        <taxon>Pseudomonadota</taxon>
        <taxon>Alphaproteobacteria</taxon>
        <taxon>Hyphomicrobiales</taxon>
        <taxon>Methylobacteriaceae</taxon>
        <taxon>Methylobacterium</taxon>
    </lineage>
</organism>
<sequence length="199" mass="21601">MPHLQRLPPWPDLAPLEPILDAANIVGLFEWNIAENRIFPCLGMARIFGLDLSTIREGAPASAFLAALHPKDRAAFSARVGHGRRGVEQTIYRVSAPGSAATRTILDVTRLSFDANGSPDWACGALFDYPGDNKPGMLPSSGHKVLAALDRAAGLAIELRRVVQEVQSPTLQTLVDMVLIEIASSLARQMERPEMARLN</sequence>
<dbReference type="EMBL" id="BJZT01000027">
    <property type="protein sequence ID" value="GEP00125.1"/>
    <property type="molecule type" value="Genomic_DNA"/>
</dbReference>
<evidence type="ECO:0000313" key="2">
    <source>
        <dbReference type="Proteomes" id="UP000321258"/>
    </source>
</evidence>
<evidence type="ECO:0000313" key="1">
    <source>
        <dbReference type="EMBL" id="GEP00125.1"/>
    </source>
</evidence>
<dbReference type="Proteomes" id="UP000321258">
    <property type="component" value="Unassembled WGS sequence"/>
</dbReference>
<comment type="caution">
    <text evidence="1">The sequence shown here is derived from an EMBL/GenBank/DDBJ whole genome shotgun (WGS) entry which is preliminary data.</text>
</comment>
<dbReference type="AlphaFoldDB" id="A0A512IQY4"/>
<proteinExistence type="predicted"/>